<keyword evidence="7" id="KW-0067">ATP-binding</keyword>
<evidence type="ECO:0000256" key="2">
    <source>
        <dbReference type="ARBA" id="ARBA00009256"/>
    </source>
</evidence>
<accession>A0A0W8FT88</accession>
<dbReference type="NCBIfam" id="TIGR00125">
    <property type="entry name" value="cyt_tran_rel"/>
    <property type="match status" value="1"/>
</dbReference>
<dbReference type="GO" id="GO:0004592">
    <property type="term" value="F:pantoate-beta-alanine ligase activity"/>
    <property type="evidence" value="ECO:0007669"/>
    <property type="project" value="UniProtKB-EC"/>
</dbReference>
<dbReference type="SUPFAM" id="SSF52374">
    <property type="entry name" value="Nucleotidylyl transferase"/>
    <property type="match status" value="1"/>
</dbReference>
<dbReference type="GO" id="GO:0005829">
    <property type="term" value="C:cytosol"/>
    <property type="evidence" value="ECO:0007669"/>
    <property type="project" value="TreeGrafter"/>
</dbReference>
<protein>
    <recommendedName>
        <fullName evidence="3">pantoate--beta-alanine ligase (AMP-forming)</fullName>
        <ecNumber evidence="3">6.3.2.1</ecNumber>
    </recommendedName>
    <alternativeName>
        <fullName evidence="8">Pantoate-activating enzyme</fullName>
    </alternativeName>
</protein>
<dbReference type="InterPro" id="IPR014729">
    <property type="entry name" value="Rossmann-like_a/b/a_fold"/>
</dbReference>
<evidence type="ECO:0000256" key="3">
    <source>
        <dbReference type="ARBA" id="ARBA00012219"/>
    </source>
</evidence>
<dbReference type="Gene3D" id="3.30.1300.10">
    <property type="entry name" value="Pantoate-beta-alanine ligase, C-terminal domain"/>
    <property type="match status" value="1"/>
</dbReference>
<comment type="similarity">
    <text evidence="2">Belongs to the pantothenate synthetase family.</text>
</comment>
<dbReference type="InterPro" id="IPR003721">
    <property type="entry name" value="Pantoate_ligase"/>
</dbReference>
<name>A0A0W8FT88_9ZZZZ</name>
<dbReference type="FunFam" id="3.30.1300.10:FF:000001">
    <property type="entry name" value="Pantothenate synthetase"/>
    <property type="match status" value="1"/>
</dbReference>
<dbReference type="UniPathway" id="UPA00028">
    <property type="reaction ID" value="UER00005"/>
</dbReference>
<evidence type="ECO:0000313" key="10">
    <source>
        <dbReference type="EMBL" id="KUG24109.1"/>
    </source>
</evidence>
<dbReference type="GO" id="GO:0015940">
    <property type="term" value="P:pantothenate biosynthetic process"/>
    <property type="evidence" value="ECO:0007669"/>
    <property type="project" value="UniProtKB-UniPathway"/>
</dbReference>
<evidence type="ECO:0000256" key="7">
    <source>
        <dbReference type="ARBA" id="ARBA00022840"/>
    </source>
</evidence>
<comment type="caution">
    <text evidence="10">The sequence shown here is derived from an EMBL/GenBank/DDBJ whole genome shotgun (WGS) entry which is preliminary data.</text>
</comment>
<dbReference type="PANTHER" id="PTHR21299">
    <property type="entry name" value="CYTIDYLATE KINASE/PANTOATE-BETA-ALANINE LIGASE"/>
    <property type="match status" value="1"/>
</dbReference>
<dbReference type="InterPro" id="IPR042176">
    <property type="entry name" value="Pantoate_ligase_C"/>
</dbReference>
<dbReference type="CDD" id="cd00560">
    <property type="entry name" value="PanC"/>
    <property type="match status" value="1"/>
</dbReference>
<evidence type="ECO:0000256" key="8">
    <source>
        <dbReference type="ARBA" id="ARBA00032806"/>
    </source>
</evidence>
<comment type="catalytic activity">
    <reaction evidence="9">
        <text>(R)-pantoate + beta-alanine + ATP = (R)-pantothenate + AMP + diphosphate + H(+)</text>
        <dbReference type="Rhea" id="RHEA:10912"/>
        <dbReference type="ChEBI" id="CHEBI:15378"/>
        <dbReference type="ChEBI" id="CHEBI:15980"/>
        <dbReference type="ChEBI" id="CHEBI:29032"/>
        <dbReference type="ChEBI" id="CHEBI:30616"/>
        <dbReference type="ChEBI" id="CHEBI:33019"/>
        <dbReference type="ChEBI" id="CHEBI:57966"/>
        <dbReference type="ChEBI" id="CHEBI:456215"/>
        <dbReference type="EC" id="6.3.2.1"/>
    </reaction>
</comment>
<dbReference type="Pfam" id="PF02569">
    <property type="entry name" value="Pantoate_ligase"/>
    <property type="match status" value="1"/>
</dbReference>
<keyword evidence="5" id="KW-0566">Pantothenate biosynthesis</keyword>
<sequence length="285" mass="32316">MKVIESAKKMQSYSESLRNQGQKIAFVPTMGYFHEGHLCLMKEAKKMADFVVVSIYVNPTQFGPKEDLSKYPRDFDRDLKMAESVNADVIFYPGNKEMYPAGYQTYVEVEKVTQNLCGMSRPGHFRGVTTVCCKLFNIVKPHIAVFGKKDFQQYITIKRMVADLNMDLQIIGVSTVRESDGLAMSSRNKYLRKNERPSALTLFKSLKLAQKFYSGGERKSSVIISNVEKMINRAPYTAIDYIKICSTKTLKDVEEIKSQSVIALAVKVGTTRLIDNHVFGEKLKV</sequence>
<evidence type="ECO:0000256" key="6">
    <source>
        <dbReference type="ARBA" id="ARBA00022741"/>
    </source>
</evidence>
<dbReference type="FunFam" id="3.40.50.620:FF:000013">
    <property type="entry name" value="Pantothenate synthetase"/>
    <property type="match status" value="1"/>
</dbReference>
<dbReference type="NCBIfam" id="TIGR00018">
    <property type="entry name" value="panC"/>
    <property type="match status" value="1"/>
</dbReference>
<keyword evidence="4 10" id="KW-0436">Ligase</keyword>
<evidence type="ECO:0000256" key="1">
    <source>
        <dbReference type="ARBA" id="ARBA00004990"/>
    </source>
</evidence>
<dbReference type="EC" id="6.3.2.1" evidence="3"/>
<dbReference type="GO" id="GO:0005524">
    <property type="term" value="F:ATP binding"/>
    <property type="evidence" value="ECO:0007669"/>
    <property type="project" value="UniProtKB-KW"/>
</dbReference>
<evidence type="ECO:0000256" key="5">
    <source>
        <dbReference type="ARBA" id="ARBA00022655"/>
    </source>
</evidence>
<evidence type="ECO:0000256" key="4">
    <source>
        <dbReference type="ARBA" id="ARBA00022598"/>
    </source>
</evidence>
<gene>
    <name evidence="10" type="ORF">ASZ90_006075</name>
</gene>
<proteinExistence type="inferred from homology"/>
<comment type="pathway">
    <text evidence="1">Cofactor biosynthesis; (R)-pantothenate biosynthesis; (R)-pantothenate from (R)-pantoate and beta-alanine: step 1/1.</text>
</comment>
<evidence type="ECO:0000256" key="9">
    <source>
        <dbReference type="ARBA" id="ARBA00048258"/>
    </source>
</evidence>
<dbReference type="AlphaFoldDB" id="A0A0W8FT88"/>
<reference evidence="10" key="1">
    <citation type="journal article" date="2015" name="Proc. Natl. Acad. Sci. U.S.A.">
        <title>Networks of energetic and metabolic interactions define dynamics in microbial communities.</title>
        <authorList>
            <person name="Embree M."/>
            <person name="Liu J.K."/>
            <person name="Al-Bassam M.M."/>
            <person name="Zengler K."/>
        </authorList>
    </citation>
    <scope>NUCLEOTIDE SEQUENCE</scope>
</reference>
<keyword evidence="6" id="KW-0547">Nucleotide-binding</keyword>
<dbReference type="PANTHER" id="PTHR21299:SF1">
    <property type="entry name" value="PANTOATE--BETA-ALANINE LIGASE"/>
    <property type="match status" value="1"/>
</dbReference>
<organism evidence="10">
    <name type="scientific">hydrocarbon metagenome</name>
    <dbReference type="NCBI Taxonomy" id="938273"/>
    <lineage>
        <taxon>unclassified sequences</taxon>
        <taxon>metagenomes</taxon>
        <taxon>ecological metagenomes</taxon>
    </lineage>
</organism>
<dbReference type="EMBL" id="LNQE01000862">
    <property type="protein sequence ID" value="KUG24109.1"/>
    <property type="molecule type" value="Genomic_DNA"/>
</dbReference>
<dbReference type="HAMAP" id="MF_00158">
    <property type="entry name" value="PanC"/>
    <property type="match status" value="1"/>
</dbReference>
<dbReference type="Gene3D" id="3.40.50.620">
    <property type="entry name" value="HUPs"/>
    <property type="match status" value="1"/>
</dbReference>
<dbReference type="InterPro" id="IPR004821">
    <property type="entry name" value="Cyt_trans-like"/>
</dbReference>